<dbReference type="EMBL" id="CAJNOK010019740">
    <property type="protein sequence ID" value="CAF1304874.1"/>
    <property type="molecule type" value="Genomic_DNA"/>
</dbReference>
<evidence type="ECO:0000259" key="7">
    <source>
        <dbReference type="Pfam" id="PF00005"/>
    </source>
</evidence>
<dbReference type="Pfam" id="PF19055">
    <property type="entry name" value="ABC2_membrane_7"/>
    <property type="match status" value="1"/>
</dbReference>
<keyword evidence="2" id="KW-0813">Transport</keyword>
<organism evidence="11 12">
    <name type="scientific">Didymodactylos carnosus</name>
    <dbReference type="NCBI Taxonomy" id="1234261"/>
    <lineage>
        <taxon>Eukaryota</taxon>
        <taxon>Metazoa</taxon>
        <taxon>Spiralia</taxon>
        <taxon>Gnathifera</taxon>
        <taxon>Rotifera</taxon>
        <taxon>Eurotatoria</taxon>
        <taxon>Bdelloidea</taxon>
        <taxon>Philodinida</taxon>
        <taxon>Philodinidae</taxon>
        <taxon>Didymodactylos</taxon>
    </lineage>
</organism>
<comment type="caution">
    <text evidence="11">The sequence shown here is derived from an EMBL/GenBank/DDBJ whole genome shotgun (WGS) entry which is preliminary data.</text>
</comment>
<reference evidence="11" key="1">
    <citation type="submission" date="2021-02" db="EMBL/GenBank/DDBJ databases">
        <authorList>
            <person name="Nowell W R."/>
        </authorList>
    </citation>
    <scope>NUCLEOTIDE SEQUENCE</scope>
</reference>
<evidence type="ECO:0000313" key="10">
    <source>
        <dbReference type="EMBL" id="CAF1304874.1"/>
    </source>
</evidence>
<dbReference type="Pfam" id="PF01061">
    <property type="entry name" value="ABC2_membrane"/>
    <property type="match status" value="1"/>
</dbReference>
<evidence type="ECO:0000313" key="12">
    <source>
        <dbReference type="Proteomes" id="UP000682733"/>
    </source>
</evidence>
<dbReference type="GO" id="GO:0140359">
    <property type="term" value="F:ABC-type transporter activity"/>
    <property type="evidence" value="ECO:0007669"/>
    <property type="project" value="InterPro"/>
</dbReference>
<dbReference type="GO" id="GO:0005524">
    <property type="term" value="F:ATP binding"/>
    <property type="evidence" value="ECO:0007669"/>
    <property type="project" value="InterPro"/>
</dbReference>
<evidence type="ECO:0000256" key="3">
    <source>
        <dbReference type="ARBA" id="ARBA00022692"/>
    </source>
</evidence>
<dbReference type="EMBL" id="CAJOBA010041324">
    <property type="protein sequence ID" value="CAF4111864.1"/>
    <property type="molecule type" value="Genomic_DNA"/>
</dbReference>
<dbReference type="InterPro" id="IPR043926">
    <property type="entry name" value="ABCG_dom"/>
</dbReference>
<evidence type="ECO:0000256" key="4">
    <source>
        <dbReference type="ARBA" id="ARBA00022989"/>
    </source>
</evidence>
<gene>
    <name evidence="10" type="ORF">OVA965_LOCUS28712</name>
    <name evidence="11" type="ORF">TMI583_LOCUS29471</name>
</gene>
<feature type="transmembrane region" description="Helical" evidence="6">
    <location>
        <begin position="404"/>
        <end position="427"/>
    </location>
</feature>
<dbReference type="PANTHER" id="PTHR19241">
    <property type="entry name" value="ATP-BINDING CASSETTE TRANSPORTER"/>
    <property type="match status" value="1"/>
</dbReference>
<keyword evidence="3 6" id="KW-0812">Transmembrane</keyword>
<feature type="transmembrane region" description="Helical" evidence="6">
    <location>
        <begin position="433"/>
        <end position="453"/>
    </location>
</feature>
<dbReference type="Proteomes" id="UP000682733">
    <property type="component" value="Unassembled WGS sequence"/>
</dbReference>
<keyword evidence="5 6" id="KW-0472">Membrane</keyword>
<dbReference type="InterPro" id="IPR013525">
    <property type="entry name" value="ABC2_TM"/>
</dbReference>
<evidence type="ECO:0000256" key="2">
    <source>
        <dbReference type="ARBA" id="ARBA00022448"/>
    </source>
</evidence>
<feature type="domain" description="ABC-2 type transporter transmembrane" evidence="8">
    <location>
        <begin position="272"/>
        <end position="483"/>
    </location>
</feature>
<evidence type="ECO:0000256" key="6">
    <source>
        <dbReference type="SAM" id="Phobius"/>
    </source>
</evidence>
<feature type="domain" description="ABC transporter family G" evidence="9">
    <location>
        <begin position="155"/>
        <end position="210"/>
    </location>
</feature>
<dbReference type="SUPFAM" id="SSF52540">
    <property type="entry name" value="P-loop containing nucleoside triphosphate hydrolases"/>
    <property type="match status" value="1"/>
</dbReference>
<protein>
    <submittedName>
        <fullName evidence="11">Uncharacterized protein</fullName>
    </submittedName>
</protein>
<feature type="domain" description="ABC transporter" evidence="7">
    <location>
        <begin position="1"/>
        <end position="121"/>
    </location>
</feature>
<evidence type="ECO:0000259" key="8">
    <source>
        <dbReference type="Pfam" id="PF01061"/>
    </source>
</evidence>
<feature type="transmembrane region" description="Helical" evidence="6">
    <location>
        <begin position="367"/>
        <end position="392"/>
    </location>
</feature>
<dbReference type="GO" id="GO:0016887">
    <property type="term" value="F:ATP hydrolysis activity"/>
    <property type="evidence" value="ECO:0007669"/>
    <property type="project" value="InterPro"/>
</dbReference>
<dbReference type="Gene3D" id="3.40.50.300">
    <property type="entry name" value="P-loop containing nucleotide triphosphate hydrolases"/>
    <property type="match status" value="1"/>
</dbReference>
<keyword evidence="4 6" id="KW-1133">Transmembrane helix</keyword>
<proteinExistence type="predicted"/>
<evidence type="ECO:0000256" key="1">
    <source>
        <dbReference type="ARBA" id="ARBA00004141"/>
    </source>
</evidence>
<evidence type="ECO:0000259" key="9">
    <source>
        <dbReference type="Pfam" id="PF19055"/>
    </source>
</evidence>
<dbReference type="GO" id="GO:0016020">
    <property type="term" value="C:membrane"/>
    <property type="evidence" value="ECO:0007669"/>
    <property type="project" value="UniProtKB-SubCell"/>
</dbReference>
<comment type="subcellular location">
    <subcellularLocation>
        <location evidence="1">Membrane</location>
        <topology evidence="1">Multi-pass membrane protein</topology>
    </subcellularLocation>
</comment>
<accession>A0A8S2QLD3</accession>
<dbReference type="AlphaFoldDB" id="A0A8S2QLD3"/>
<sequence length="552" mass="63517">MGASGAGKTTLMNVLTARRPGKLKITGDVRVNGSKMGRNISRVAGYVQQEELFIPSMTTREHLIFHAMLRMNKDMTKEQRLLRVEEVLDFLNLKKVEKTLIGTPGRIKGLSGGEKRRLTFASEPTSGLDSSMAFIISDAMRKLANQGKTIVCTIHQPSSEIFQLFDTLYLLAEGRLAYFGLRTKAQEFFGRLDYTPPEKYNPSDYYIQTLAILPYDREACLERVEYICDEYERSPMYSQRVAEVQQFHAIEDDQTISGLFKSSPKYKAGFFTQLRWLMWRSFKNMVKNPFELRLHLILAVIVGVMLGLLFIRLKYNQQAPQNMSSVIFVLLINISFTYLKAVANSYAREYPVFFKEHDDNIYRTFPYYISRFLIELPVFALGTFILATIVYWLTNLYDNVRRYFILMGILILTELVATSAGSIIAVISPTFQVADALVVPIVIPLMVFGGFFINAKTIPKWLIWIKYISWFYYGNEMALVNQWTDVKYLQCNRKANSNTTCFRDGNDVLKLYGFSKTHYNRDLGLLFVLFISFRLISLTILALKAKYQRSSA</sequence>
<feature type="transmembrane region" description="Helical" evidence="6">
    <location>
        <begin position="292"/>
        <end position="313"/>
    </location>
</feature>
<dbReference type="Proteomes" id="UP000677228">
    <property type="component" value="Unassembled WGS sequence"/>
</dbReference>
<feature type="transmembrane region" description="Helical" evidence="6">
    <location>
        <begin position="325"/>
        <end position="347"/>
    </location>
</feature>
<feature type="transmembrane region" description="Helical" evidence="6">
    <location>
        <begin position="523"/>
        <end position="543"/>
    </location>
</feature>
<dbReference type="InterPro" id="IPR027417">
    <property type="entry name" value="P-loop_NTPase"/>
</dbReference>
<evidence type="ECO:0000256" key="5">
    <source>
        <dbReference type="ARBA" id="ARBA00023136"/>
    </source>
</evidence>
<name>A0A8S2QLD3_9BILA</name>
<dbReference type="Pfam" id="PF00005">
    <property type="entry name" value="ABC_tran"/>
    <property type="match status" value="1"/>
</dbReference>
<evidence type="ECO:0000313" key="11">
    <source>
        <dbReference type="EMBL" id="CAF4111864.1"/>
    </source>
</evidence>
<dbReference type="InterPro" id="IPR003439">
    <property type="entry name" value="ABC_transporter-like_ATP-bd"/>
</dbReference>